<protein>
    <submittedName>
        <fullName evidence="2">Uncharacterized protein</fullName>
    </submittedName>
</protein>
<dbReference type="OrthoDB" id="1027251at2759"/>
<dbReference type="AlphaFoldDB" id="A0A922ECD6"/>
<evidence type="ECO:0000256" key="1">
    <source>
        <dbReference type="SAM" id="Phobius"/>
    </source>
</evidence>
<sequence length="114" mass="13004">MESKFNKVNKTIYLKSLLGLLAIVTVSSCFNGFRNLEQENRGNLVQHLVHLQSNAIRVIQHGFITLAIKFLHFFVSRCLQFRYLPPLLPATSTISMLFWVAFTRAISSMSNDSL</sequence>
<keyword evidence="1" id="KW-0472">Membrane</keyword>
<proteinExistence type="predicted"/>
<reference evidence="2" key="1">
    <citation type="submission" date="2021-01" db="EMBL/GenBank/DDBJ databases">
        <authorList>
            <person name="Lovell J.T."/>
            <person name="Bentley N."/>
            <person name="Bhattarai G."/>
            <person name="Jenkins J.W."/>
            <person name="Sreedasyam A."/>
            <person name="Alarcon Y."/>
            <person name="Bock C."/>
            <person name="Boston L."/>
            <person name="Carlson J."/>
            <person name="Cervantes K."/>
            <person name="Clermont K."/>
            <person name="Krom N."/>
            <person name="Kubenka K."/>
            <person name="Mamidi S."/>
            <person name="Mattison C."/>
            <person name="Monteros M."/>
            <person name="Pisani C."/>
            <person name="Plott C."/>
            <person name="Rajasekar S."/>
            <person name="Rhein H.S."/>
            <person name="Rohla C."/>
            <person name="Song M."/>
            <person name="Hilaire R.S."/>
            <person name="Shu S."/>
            <person name="Wells L."/>
            <person name="Wang X."/>
            <person name="Webber J."/>
            <person name="Heerema R.J."/>
            <person name="Klein P."/>
            <person name="Conner P."/>
            <person name="Grauke L."/>
            <person name="Grimwood J."/>
            <person name="Schmutz J."/>
            <person name="Randall J.J."/>
        </authorList>
    </citation>
    <scope>NUCLEOTIDE SEQUENCE</scope>
    <source>
        <tissue evidence="2">Leaf</tissue>
    </source>
</reference>
<gene>
    <name evidence="2" type="ORF">I3842_08G057400</name>
</gene>
<dbReference type="PROSITE" id="PS51257">
    <property type="entry name" value="PROKAR_LIPOPROTEIN"/>
    <property type="match status" value="1"/>
</dbReference>
<keyword evidence="1" id="KW-0812">Transmembrane</keyword>
<evidence type="ECO:0000313" key="2">
    <source>
        <dbReference type="EMBL" id="KAG6699227.1"/>
    </source>
</evidence>
<evidence type="ECO:0000313" key="3">
    <source>
        <dbReference type="Proteomes" id="UP000811246"/>
    </source>
</evidence>
<dbReference type="EMBL" id="CM031832">
    <property type="protein sequence ID" value="KAG6699227.1"/>
    <property type="molecule type" value="Genomic_DNA"/>
</dbReference>
<accession>A0A922ECD6</accession>
<organism evidence="2 3">
    <name type="scientific">Carya illinoinensis</name>
    <name type="common">Pecan</name>
    <dbReference type="NCBI Taxonomy" id="32201"/>
    <lineage>
        <taxon>Eukaryota</taxon>
        <taxon>Viridiplantae</taxon>
        <taxon>Streptophyta</taxon>
        <taxon>Embryophyta</taxon>
        <taxon>Tracheophyta</taxon>
        <taxon>Spermatophyta</taxon>
        <taxon>Magnoliopsida</taxon>
        <taxon>eudicotyledons</taxon>
        <taxon>Gunneridae</taxon>
        <taxon>Pentapetalae</taxon>
        <taxon>rosids</taxon>
        <taxon>fabids</taxon>
        <taxon>Fagales</taxon>
        <taxon>Juglandaceae</taxon>
        <taxon>Carya</taxon>
    </lineage>
</organism>
<comment type="caution">
    <text evidence="2">The sequence shown here is derived from an EMBL/GenBank/DDBJ whole genome shotgun (WGS) entry which is preliminary data.</text>
</comment>
<keyword evidence="1" id="KW-1133">Transmembrane helix</keyword>
<feature type="transmembrane region" description="Helical" evidence="1">
    <location>
        <begin position="87"/>
        <end position="106"/>
    </location>
</feature>
<feature type="transmembrane region" description="Helical" evidence="1">
    <location>
        <begin position="54"/>
        <end position="75"/>
    </location>
</feature>
<name>A0A922ECD6_CARIL</name>
<dbReference type="Proteomes" id="UP000811246">
    <property type="component" value="Chromosome 8"/>
</dbReference>
<feature type="transmembrane region" description="Helical" evidence="1">
    <location>
        <begin position="12"/>
        <end position="34"/>
    </location>
</feature>